<evidence type="ECO:0000313" key="13">
    <source>
        <dbReference type="Proteomes" id="UP000010474"/>
    </source>
</evidence>
<evidence type="ECO:0000313" key="12">
    <source>
        <dbReference type="EMBL" id="AFZ56399.1"/>
    </source>
</evidence>
<dbReference type="STRING" id="272123.Anacy_0820"/>
<proteinExistence type="inferred from homology"/>
<dbReference type="Pfam" id="PF02367">
    <property type="entry name" value="TsaE"/>
    <property type="match status" value="1"/>
</dbReference>
<dbReference type="EMBL" id="CP003659">
    <property type="protein sequence ID" value="AFZ56399.1"/>
    <property type="molecule type" value="Genomic_DNA"/>
</dbReference>
<dbReference type="PATRIC" id="fig|272123.3.peg.898"/>
<keyword evidence="4" id="KW-0963">Cytoplasm</keyword>
<organism evidence="12 13">
    <name type="scientific">Anabaena cylindrica (strain ATCC 27899 / PCC 7122)</name>
    <dbReference type="NCBI Taxonomy" id="272123"/>
    <lineage>
        <taxon>Bacteria</taxon>
        <taxon>Bacillati</taxon>
        <taxon>Cyanobacteriota</taxon>
        <taxon>Cyanophyceae</taxon>
        <taxon>Nostocales</taxon>
        <taxon>Nostocaceae</taxon>
        <taxon>Anabaena</taxon>
    </lineage>
</organism>
<evidence type="ECO:0000256" key="5">
    <source>
        <dbReference type="ARBA" id="ARBA00022694"/>
    </source>
</evidence>
<evidence type="ECO:0000256" key="11">
    <source>
        <dbReference type="SAM" id="MobiDB-lite"/>
    </source>
</evidence>
<dbReference type="Gene3D" id="3.40.50.300">
    <property type="entry name" value="P-loop containing nucleotide triphosphate hydrolases"/>
    <property type="match status" value="1"/>
</dbReference>
<dbReference type="SUPFAM" id="SSF52540">
    <property type="entry name" value="P-loop containing nucleoside triphosphate hydrolases"/>
    <property type="match status" value="1"/>
</dbReference>
<dbReference type="PANTHER" id="PTHR33540">
    <property type="entry name" value="TRNA THREONYLCARBAMOYLADENOSINE BIOSYNTHESIS PROTEIN TSAE"/>
    <property type="match status" value="1"/>
</dbReference>
<reference evidence="13" key="1">
    <citation type="journal article" date="2013" name="Proc. Natl. Acad. Sci. U.S.A.">
        <title>Improving the coverage of the cyanobacterial phylum using diversity-driven genome sequencing.</title>
        <authorList>
            <person name="Shih P.M."/>
            <person name="Wu D."/>
            <person name="Latifi A."/>
            <person name="Axen S.D."/>
            <person name="Fewer D.P."/>
            <person name="Talla E."/>
            <person name="Calteau A."/>
            <person name="Cai F."/>
            <person name="Tandeau de Marsac N."/>
            <person name="Rippka R."/>
            <person name="Herdman M."/>
            <person name="Sivonen K."/>
            <person name="Coursin T."/>
            <person name="Laurent T."/>
            <person name="Goodwin L."/>
            <person name="Nolan M."/>
            <person name="Davenport K.W."/>
            <person name="Han C.S."/>
            <person name="Rubin E.M."/>
            <person name="Eisen J.A."/>
            <person name="Woyke T."/>
            <person name="Gugger M."/>
            <person name="Kerfeld C.A."/>
        </authorList>
    </citation>
    <scope>NUCLEOTIDE SEQUENCE [LARGE SCALE GENOMIC DNA]</scope>
    <source>
        <strain evidence="13">ATCC 27899 / PCC 7122</strain>
    </source>
</reference>
<keyword evidence="5" id="KW-0819">tRNA processing</keyword>
<keyword evidence="9" id="KW-0460">Magnesium</keyword>
<dbReference type="AlphaFoldDB" id="K9ZCE7"/>
<dbReference type="Proteomes" id="UP000010474">
    <property type="component" value="Chromosome"/>
</dbReference>
<dbReference type="InterPro" id="IPR027417">
    <property type="entry name" value="P-loop_NTPase"/>
</dbReference>
<dbReference type="NCBIfam" id="TIGR00150">
    <property type="entry name" value="T6A_YjeE"/>
    <property type="match status" value="1"/>
</dbReference>
<evidence type="ECO:0000256" key="1">
    <source>
        <dbReference type="ARBA" id="ARBA00004496"/>
    </source>
</evidence>
<dbReference type="GO" id="GO:0005737">
    <property type="term" value="C:cytoplasm"/>
    <property type="evidence" value="ECO:0007669"/>
    <property type="project" value="UniProtKB-SubCell"/>
</dbReference>
<evidence type="ECO:0000256" key="9">
    <source>
        <dbReference type="ARBA" id="ARBA00022842"/>
    </source>
</evidence>
<evidence type="ECO:0000256" key="10">
    <source>
        <dbReference type="ARBA" id="ARBA00032441"/>
    </source>
</evidence>
<evidence type="ECO:0000256" key="3">
    <source>
        <dbReference type="ARBA" id="ARBA00019010"/>
    </source>
</evidence>
<dbReference type="eggNOG" id="COG0802">
    <property type="taxonomic scope" value="Bacteria"/>
</dbReference>
<sequence length="202" mass="22222">MGRITGSDGDWGQEFGVRSQESGVRSQEFGVQETEEELPITNHQLPMTKIFLSNTEATQKLGITIGENLTAGSVILLEGDLGAGKTTLVQGIGKGLGITESIVSPTFTLINEYIEGRIPLYHLDLYRLEPQEVTSLNLESYWEGMDVVPGIVAIEWAERMPYLPDSYLKVSLTYGENGTRQAEITPVNCTLNPLIKQFQTGI</sequence>
<dbReference type="GO" id="GO:0046872">
    <property type="term" value="F:metal ion binding"/>
    <property type="evidence" value="ECO:0007669"/>
    <property type="project" value="UniProtKB-KW"/>
</dbReference>
<name>K9ZCE7_ANACC</name>
<dbReference type="InterPro" id="IPR003442">
    <property type="entry name" value="T6A_TsaE"/>
</dbReference>
<evidence type="ECO:0000256" key="6">
    <source>
        <dbReference type="ARBA" id="ARBA00022723"/>
    </source>
</evidence>
<keyword evidence="13" id="KW-1185">Reference proteome</keyword>
<evidence type="ECO:0000256" key="8">
    <source>
        <dbReference type="ARBA" id="ARBA00022840"/>
    </source>
</evidence>
<dbReference type="KEGG" id="acy:Anacy_0820"/>
<evidence type="ECO:0000256" key="7">
    <source>
        <dbReference type="ARBA" id="ARBA00022741"/>
    </source>
</evidence>
<evidence type="ECO:0000256" key="4">
    <source>
        <dbReference type="ARBA" id="ARBA00022490"/>
    </source>
</evidence>
<evidence type="ECO:0000256" key="2">
    <source>
        <dbReference type="ARBA" id="ARBA00007599"/>
    </source>
</evidence>
<keyword evidence="7" id="KW-0547">Nucleotide-binding</keyword>
<dbReference type="HOGENOM" id="CLU_087829_3_0_3"/>
<accession>K9ZCE7</accession>
<comment type="subcellular location">
    <subcellularLocation>
        <location evidence="1">Cytoplasm</location>
    </subcellularLocation>
</comment>
<keyword evidence="8" id="KW-0067">ATP-binding</keyword>
<comment type="similarity">
    <text evidence="2">Belongs to the TsaE family.</text>
</comment>
<dbReference type="PANTHER" id="PTHR33540:SF2">
    <property type="entry name" value="TRNA THREONYLCARBAMOYLADENOSINE BIOSYNTHESIS PROTEIN TSAE"/>
    <property type="match status" value="1"/>
</dbReference>
<feature type="region of interest" description="Disordered" evidence="11">
    <location>
        <begin position="1"/>
        <end position="36"/>
    </location>
</feature>
<keyword evidence="6" id="KW-0479">Metal-binding</keyword>
<protein>
    <recommendedName>
        <fullName evidence="3">tRNA threonylcarbamoyladenosine biosynthesis protein TsaE</fullName>
    </recommendedName>
    <alternativeName>
        <fullName evidence="10">t(6)A37 threonylcarbamoyladenosine biosynthesis protein TsaE</fullName>
    </alternativeName>
</protein>
<gene>
    <name evidence="12" type="ordered locus">Anacy_0820</name>
</gene>
<dbReference type="GO" id="GO:0005524">
    <property type="term" value="F:ATP binding"/>
    <property type="evidence" value="ECO:0007669"/>
    <property type="project" value="UniProtKB-KW"/>
</dbReference>
<dbReference type="GO" id="GO:0002949">
    <property type="term" value="P:tRNA threonylcarbamoyladenosine modification"/>
    <property type="evidence" value="ECO:0007669"/>
    <property type="project" value="InterPro"/>
</dbReference>